<keyword evidence="1 4" id="KW-0732">Signal</keyword>
<dbReference type="InterPro" id="IPR011992">
    <property type="entry name" value="EF-hand-dom_pair"/>
</dbReference>
<dbReference type="InterPro" id="IPR018247">
    <property type="entry name" value="EF_Hand_1_Ca_BS"/>
</dbReference>
<protein>
    <submittedName>
        <fullName evidence="6">Calcium binding protein</fullName>
    </submittedName>
</protein>
<feature type="compositionally biased region" description="Basic and acidic residues" evidence="3">
    <location>
        <begin position="228"/>
        <end position="249"/>
    </location>
</feature>
<evidence type="ECO:0000256" key="4">
    <source>
        <dbReference type="SAM" id="SignalP"/>
    </source>
</evidence>
<organism evidence="6 7">
    <name type="scientific">Rhizoctonia solani</name>
    <dbReference type="NCBI Taxonomy" id="456999"/>
    <lineage>
        <taxon>Eukaryota</taxon>
        <taxon>Fungi</taxon>
        <taxon>Dikarya</taxon>
        <taxon>Basidiomycota</taxon>
        <taxon>Agaricomycotina</taxon>
        <taxon>Agaricomycetes</taxon>
        <taxon>Cantharellales</taxon>
        <taxon>Ceratobasidiaceae</taxon>
        <taxon>Rhizoctonia</taxon>
    </lineage>
</organism>
<name>A0A8H8P1U4_9AGAM</name>
<dbReference type="Pfam" id="PF13202">
    <property type="entry name" value="EF-hand_5"/>
    <property type="match status" value="1"/>
</dbReference>
<keyword evidence="2" id="KW-0106">Calcium</keyword>
<dbReference type="Proteomes" id="UP000650533">
    <property type="component" value="Chromosome 8"/>
</dbReference>
<dbReference type="InterPro" id="IPR002048">
    <property type="entry name" value="EF_hand_dom"/>
</dbReference>
<dbReference type="SUPFAM" id="SSF47473">
    <property type="entry name" value="EF-hand"/>
    <property type="match status" value="1"/>
</dbReference>
<feature type="chain" id="PRO_5034690734" evidence="4">
    <location>
        <begin position="20"/>
        <end position="363"/>
    </location>
</feature>
<dbReference type="PANTHER" id="PTHR19237:SF20">
    <property type="entry name" value="NUCLEOBINDIN 1"/>
    <property type="match status" value="1"/>
</dbReference>
<dbReference type="InterPro" id="IPR007138">
    <property type="entry name" value="ABM_dom"/>
</dbReference>
<dbReference type="SUPFAM" id="SSF54909">
    <property type="entry name" value="Dimeric alpha+beta barrel"/>
    <property type="match status" value="1"/>
</dbReference>
<dbReference type="GO" id="GO:0070062">
    <property type="term" value="C:extracellular exosome"/>
    <property type="evidence" value="ECO:0007669"/>
    <property type="project" value="TreeGrafter"/>
</dbReference>
<dbReference type="Pfam" id="PF03992">
    <property type="entry name" value="ABM"/>
    <property type="match status" value="1"/>
</dbReference>
<feature type="compositionally biased region" description="Basic and acidic residues" evidence="3">
    <location>
        <begin position="257"/>
        <end position="269"/>
    </location>
</feature>
<evidence type="ECO:0000313" key="6">
    <source>
        <dbReference type="EMBL" id="QRW22298.1"/>
    </source>
</evidence>
<feature type="signal peptide" evidence="4">
    <location>
        <begin position="1"/>
        <end position="19"/>
    </location>
</feature>
<evidence type="ECO:0000256" key="2">
    <source>
        <dbReference type="ARBA" id="ARBA00022837"/>
    </source>
</evidence>
<dbReference type="GO" id="GO:0005793">
    <property type="term" value="C:endoplasmic reticulum-Golgi intermediate compartment"/>
    <property type="evidence" value="ECO:0007669"/>
    <property type="project" value="TreeGrafter"/>
</dbReference>
<evidence type="ECO:0000259" key="5">
    <source>
        <dbReference type="PROSITE" id="PS50222"/>
    </source>
</evidence>
<feature type="region of interest" description="Disordered" evidence="3">
    <location>
        <begin position="202"/>
        <end position="270"/>
    </location>
</feature>
<gene>
    <name evidence="6" type="ORF">RhiXN_09885</name>
</gene>
<dbReference type="InterPro" id="IPR040250">
    <property type="entry name" value="Nucleobindin"/>
</dbReference>
<sequence length="363" mass="40899">MKVKSSLAVLTGLIAIVNAHGDEHGGHGDGDPNANYAQRHMASEHHIDAFNPSTFFQLHDLDRNNILDRNEIEAIYGVHHVYSKRKTPTEEAQAAKAKQVTDAVLAAMDANGDGFITMEEFLAKGLDALPDFSALGAEGHHYDVESEFFLHHEEMYHNTPETQTDESYNHPEDIEHFAHHEEIERIEEERERKYEGLAEDGVHKAAPGDESNQDPELKPGPKFTYTRARKDGTEPGQHDEWKRDAESKDAWGQGDNGYKRPKEPSDRLRKNVPYKVKAQEDQGDNIAAILKAIQDYSTSEREPGCLTYRICRSGDDFFTFEEYANAAAVQEHFEIEGFKNLLKGVGTGTLTVGEPKITYYEEI</sequence>
<dbReference type="Gene3D" id="3.30.70.100">
    <property type="match status" value="1"/>
</dbReference>
<dbReference type="GO" id="GO:0005509">
    <property type="term" value="F:calcium ion binding"/>
    <property type="evidence" value="ECO:0007669"/>
    <property type="project" value="InterPro"/>
</dbReference>
<evidence type="ECO:0000313" key="7">
    <source>
        <dbReference type="Proteomes" id="UP000650533"/>
    </source>
</evidence>
<dbReference type="KEGG" id="rsx:RhiXN_09885"/>
<dbReference type="InterPro" id="IPR011008">
    <property type="entry name" value="Dimeric_a/b-barrel"/>
</dbReference>
<dbReference type="EMBL" id="CP059665">
    <property type="protein sequence ID" value="QRW22298.1"/>
    <property type="molecule type" value="Genomic_DNA"/>
</dbReference>
<dbReference type="RefSeq" id="XP_043182535.1">
    <property type="nucleotide sequence ID" value="XM_043329701.1"/>
</dbReference>
<dbReference type="GeneID" id="67032164"/>
<dbReference type="PANTHER" id="PTHR19237">
    <property type="entry name" value="NUCLEOBINDIN"/>
    <property type="match status" value="1"/>
</dbReference>
<dbReference type="AlphaFoldDB" id="A0A8H8P1U4"/>
<evidence type="ECO:0000256" key="3">
    <source>
        <dbReference type="SAM" id="MobiDB-lite"/>
    </source>
</evidence>
<dbReference type="Gene3D" id="1.10.238.10">
    <property type="entry name" value="EF-hand"/>
    <property type="match status" value="1"/>
</dbReference>
<dbReference type="PROSITE" id="PS50222">
    <property type="entry name" value="EF_HAND_2"/>
    <property type="match status" value="1"/>
</dbReference>
<evidence type="ECO:0000256" key="1">
    <source>
        <dbReference type="ARBA" id="ARBA00022729"/>
    </source>
</evidence>
<feature type="domain" description="EF-hand" evidence="5">
    <location>
        <begin position="96"/>
        <end position="131"/>
    </location>
</feature>
<proteinExistence type="predicted"/>
<accession>A0A8H8P1U4</accession>
<dbReference type="PROSITE" id="PS00018">
    <property type="entry name" value="EF_HAND_1"/>
    <property type="match status" value="2"/>
</dbReference>
<reference evidence="6" key="1">
    <citation type="submission" date="2020-05" db="EMBL/GenBank/DDBJ databases">
        <title>Evolutionary and genomic comparisons of hybrid uninucleate and nonhybrid Rhizoctonia fungi.</title>
        <authorList>
            <person name="Li C."/>
            <person name="Chen X."/>
        </authorList>
    </citation>
    <scope>NUCLEOTIDE SEQUENCE</scope>
    <source>
        <strain evidence="6">AG-1 IA</strain>
    </source>
</reference>